<protein>
    <recommendedName>
        <fullName evidence="1">IclR-ED domain-containing protein</fullName>
    </recommendedName>
</protein>
<organism evidence="2 3">
    <name type="scientific">Amycolatopsis alkalitolerans</name>
    <dbReference type="NCBI Taxonomy" id="2547244"/>
    <lineage>
        <taxon>Bacteria</taxon>
        <taxon>Bacillati</taxon>
        <taxon>Actinomycetota</taxon>
        <taxon>Actinomycetes</taxon>
        <taxon>Pseudonocardiales</taxon>
        <taxon>Pseudonocardiaceae</taxon>
        <taxon>Amycolatopsis</taxon>
    </lineage>
</organism>
<dbReference type="Gene3D" id="3.30.450.40">
    <property type="match status" value="1"/>
</dbReference>
<evidence type="ECO:0000313" key="3">
    <source>
        <dbReference type="Proteomes" id="UP000305546"/>
    </source>
</evidence>
<accession>A0A5C4LWE2</accession>
<feature type="domain" description="IclR-ED" evidence="1">
    <location>
        <begin position="1"/>
        <end position="80"/>
    </location>
</feature>
<dbReference type="AlphaFoldDB" id="A0A5C4LWE2"/>
<sequence>MRPSRAASGDREPIHSAVEAKIAAAHVPEEQVRQILEQEGMVRTSPNTITTVDGYLRELSRVRQLDTRSTTEKTTWTVAA</sequence>
<evidence type="ECO:0000313" key="2">
    <source>
        <dbReference type="EMBL" id="TNC22261.1"/>
    </source>
</evidence>
<dbReference type="OrthoDB" id="5242615at2"/>
<dbReference type="PROSITE" id="PS51078">
    <property type="entry name" value="ICLR_ED"/>
    <property type="match status" value="1"/>
</dbReference>
<keyword evidence="3" id="KW-1185">Reference proteome</keyword>
<dbReference type="Pfam" id="PF01614">
    <property type="entry name" value="IclR_C"/>
    <property type="match status" value="1"/>
</dbReference>
<gene>
    <name evidence="2" type="ORF">FG385_26170</name>
</gene>
<proteinExistence type="predicted"/>
<reference evidence="2 3" key="1">
    <citation type="submission" date="2019-06" db="EMBL/GenBank/DDBJ databases">
        <title>Amycolatopsis alkalitolerans sp. nov., isolated from Gastrodia elata Blume.</title>
        <authorList>
            <person name="Narsing Rao M.P."/>
            <person name="Li W.J."/>
        </authorList>
    </citation>
    <scope>NUCLEOTIDE SEQUENCE [LARGE SCALE GENOMIC DNA]</scope>
    <source>
        <strain evidence="2 3">SYSUP0005</strain>
    </source>
</reference>
<dbReference type="InterPro" id="IPR029016">
    <property type="entry name" value="GAF-like_dom_sf"/>
</dbReference>
<comment type="caution">
    <text evidence="2">The sequence shown here is derived from an EMBL/GenBank/DDBJ whole genome shotgun (WGS) entry which is preliminary data.</text>
</comment>
<dbReference type="InterPro" id="IPR014757">
    <property type="entry name" value="Tscrpt_reg_IclR_C"/>
</dbReference>
<evidence type="ECO:0000259" key="1">
    <source>
        <dbReference type="PROSITE" id="PS51078"/>
    </source>
</evidence>
<dbReference type="RefSeq" id="WP_139099453.1">
    <property type="nucleotide sequence ID" value="NZ_VDFW01000028.1"/>
</dbReference>
<dbReference type="EMBL" id="VDFW01000028">
    <property type="protein sequence ID" value="TNC22261.1"/>
    <property type="molecule type" value="Genomic_DNA"/>
</dbReference>
<name>A0A5C4LWE2_9PSEU</name>
<dbReference type="SUPFAM" id="SSF55781">
    <property type="entry name" value="GAF domain-like"/>
    <property type="match status" value="1"/>
</dbReference>
<dbReference type="Proteomes" id="UP000305546">
    <property type="component" value="Unassembled WGS sequence"/>
</dbReference>